<keyword evidence="3" id="KW-1185">Reference proteome</keyword>
<evidence type="ECO:0000313" key="2">
    <source>
        <dbReference type="EMBL" id="NMP31752.1"/>
    </source>
</evidence>
<sequence>MKYIKLVLAAFLVISQGAKATDVNSLNPIKVIEIESALTSDTVKFNATLPAGYSEKTDKRYVLLFDIHPRSQPMHAGMHDWMSHNGAWPWVETIIVTPHSYDSSFRTLYVDYVEGKNKNLIEYFAKSLLPTLNENLRLNGFNIYSGFTGNAAAGLALLLDEPTLFNAYILASPTFKDHPLNFIEKIKKQLPKHKGKPRYVMLSTSDSGYEQAQLNSFSEISQLVSSLAPQNIQVSVKRFDGTYYMTQPVLATSHAIEEIFDDVHQRLAPDSAISKQGPEAIIEYFAYLSNEKYGFEVSAQPSLKALGDSLLNTQPKQAVAVFERAVKQYPESAFAYDALAAAYFHTAQKKKAVSTQEIAVEHSKKLVGYWQNKHQEKLAKYRKALALSH</sequence>
<evidence type="ECO:0000313" key="3">
    <source>
        <dbReference type="Proteomes" id="UP000568664"/>
    </source>
</evidence>
<dbReference type="AlphaFoldDB" id="A0A7Y0LCT3"/>
<dbReference type="InterPro" id="IPR011990">
    <property type="entry name" value="TPR-like_helical_dom_sf"/>
</dbReference>
<keyword evidence="1" id="KW-0732">Signal</keyword>
<dbReference type="RefSeq" id="WP_169075099.1">
    <property type="nucleotide sequence ID" value="NZ_JABBXH010000003.1"/>
</dbReference>
<feature type="signal peptide" evidence="1">
    <location>
        <begin position="1"/>
        <end position="20"/>
    </location>
</feature>
<comment type="caution">
    <text evidence="2">The sequence shown here is derived from an EMBL/GenBank/DDBJ whole genome shotgun (WGS) entry which is preliminary data.</text>
</comment>
<evidence type="ECO:0008006" key="4">
    <source>
        <dbReference type="Google" id="ProtNLM"/>
    </source>
</evidence>
<dbReference type="Gene3D" id="1.25.40.10">
    <property type="entry name" value="Tetratricopeptide repeat domain"/>
    <property type="match status" value="1"/>
</dbReference>
<proteinExistence type="predicted"/>
<feature type="chain" id="PRO_5031213424" description="Esterase" evidence="1">
    <location>
        <begin position="21"/>
        <end position="389"/>
    </location>
</feature>
<reference evidence="2 3" key="1">
    <citation type="submission" date="2020-04" db="EMBL/GenBank/DDBJ databases">
        <title>Thalassotalea sp. M1531, isolated from the surface of marine red alga.</title>
        <authorList>
            <person name="Pang L."/>
            <person name="Lu D.-C."/>
        </authorList>
    </citation>
    <scope>NUCLEOTIDE SEQUENCE [LARGE SCALE GENOMIC DNA]</scope>
    <source>
        <strain evidence="2 3">M1531</strain>
    </source>
</reference>
<dbReference type="SUPFAM" id="SSF48452">
    <property type="entry name" value="TPR-like"/>
    <property type="match status" value="1"/>
</dbReference>
<dbReference type="EMBL" id="JABBXH010000003">
    <property type="protein sequence ID" value="NMP31752.1"/>
    <property type="molecule type" value="Genomic_DNA"/>
</dbReference>
<protein>
    <recommendedName>
        <fullName evidence="4">Esterase</fullName>
    </recommendedName>
</protein>
<dbReference type="InterPro" id="IPR029058">
    <property type="entry name" value="AB_hydrolase_fold"/>
</dbReference>
<dbReference type="Gene3D" id="3.40.50.1820">
    <property type="entry name" value="alpha/beta hydrolase"/>
    <property type="match status" value="1"/>
</dbReference>
<gene>
    <name evidence="2" type="ORF">HII17_09270</name>
</gene>
<accession>A0A7Y0LCT3</accession>
<dbReference type="SUPFAM" id="SSF53474">
    <property type="entry name" value="alpha/beta-Hydrolases"/>
    <property type="match status" value="1"/>
</dbReference>
<name>A0A7Y0LCT3_9GAMM</name>
<organism evidence="2 3">
    <name type="scientific">Thalassotalea algicola</name>
    <dbReference type="NCBI Taxonomy" id="2716224"/>
    <lineage>
        <taxon>Bacteria</taxon>
        <taxon>Pseudomonadati</taxon>
        <taxon>Pseudomonadota</taxon>
        <taxon>Gammaproteobacteria</taxon>
        <taxon>Alteromonadales</taxon>
        <taxon>Colwelliaceae</taxon>
        <taxon>Thalassotalea</taxon>
    </lineage>
</organism>
<evidence type="ECO:0000256" key="1">
    <source>
        <dbReference type="SAM" id="SignalP"/>
    </source>
</evidence>
<dbReference type="Proteomes" id="UP000568664">
    <property type="component" value="Unassembled WGS sequence"/>
</dbReference>